<dbReference type="RefSeq" id="YP_010755904.1">
    <property type="nucleotide sequence ID" value="NC_073474.1"/>
</dbReference>
<sequence length="233" mass="27097">MLELQGVPPSAKLLDDLEAEGRPIILNFSRGKDSLALWGELGERDIEVIPVHKSMIPGLKFVEDDLKRYEDHFQVKIHDVVDDSFYRLLANNIDQPPERCALLESCRFPTPTKEDLDKIVRDAFAEPDTWMLDGVRATDSAMRRMAITKHGPVNHRTRRMHAIWDFHIDDVRTSIKKTGIELGIDYTWWKHSFDGLWIQYLEKIKEHAPEDYETCLFWFPMVDTELIRGGYSA</sequence>
<evidence type="ECO:0000313" key="1">
    <source>
        <dbReference type="EMBL" id="QWS68280.1"/>
    </source>
</evidence>
<dbReference type="GeneID" id="80020577"/>
<gene>
    <name evidence="1" type="primary">164</name>
    <name evidence="1" type="ORF">SEA_VANLEE_164</name>
</gene>
<dbReference type="KEGG" id="vg:80020577"/>
<dbReference type="EMBL" id="MZ028627">
    <property type="protein sequence ID" value="QWS68280.1"/>
    <property type="molecule type" value="Genomic_DNA"/>
</dbReference>
<dbReference type="Proteomes" id="UP000683422">
    <property type="component" value="Segment"/>
</dbReference>
<evidence type="ECO:0000313" key="2">
    <source>
        <dbReference type="Proteomes" id="UP000683422"/>
    </source>
</evidence>
<proteinExistence type="predicted"/>
<reference evidence="1" key="1">
    <citation type="submission" date="2021-04" db="EMBL/GenBank/DDBJ databases">
        <authorList>
            <person name="Barnhill K.B."/>
            <person name="Biggs A.M."/>
            <person name="Bland J."/>
            <person name="Choudhary H.M."/>
            <person name="Crogan R.E."/>
            <person name="Finocchiaro A.B."/>
            <person name="Franco V."/>
            <person name="Fuller T.A."/>
            <person name="Hanwacker C.G."/>
            <person name="Howard Z.E."/>
            <person name="Iqbal M."/>
            <person name="Mathew A.M."/>
            <person name="Miller S."/>
            <person name="Padhye S."/>
            <person name="Rainey E."/>
            <person name="Rodriguez A."/>
            <person name="Stewart E."/>
            <person name="Otero L.A."/>
            <person name="Chase M.A."/>
            <person name="Pollenz R.S."/>
            <person name="Garlena R.A."/>
            <person name="Russell D.A."/>
            <person name="Jacobs-Sera D."/>
            <person name="Hatfull G.F."/>
        </authorList>
    </citation>
    <scope>NUCLEOTIDE SEQUENCE</scope>
</reference>
<dbReference type="SUPFAM" id="SSF52402">
    <property type="entry name" value="Adenine nucleotide alpha hydrolases-like"/>
    <property type="match status" value="1"/>
</dbReference>
<keyword evidence="2" id="KW-1185">Reference proteome</keyword>
<organism evidence="1 2">
    <name type="scientific">Gordonia phage VanLee</name>
    <dbReference type="NCBI Taxonomy" id="2845816"/>
    <lineage>
        <taxon>Viruses</taxon>
        <taxon>Duplodnaviria</taxon>
        <taxon>Heunggongvirae</taxon>
        <taxon>Uroviricota</taxon>
        <taxon>Caudoviricetes</taxon>
        <taxon>Kruegerviridae</taxon>
        <taxon>Vanleevirus</taxon>
        <taxon>Vanleevirus vanlee</taxon>
    </lineage>
</organism>
<name>A0A8F2D9L6_9CAUD</name>
<protein>
    <submittedName>
        <fullName evidence="1">PAPS reductase-like domain protein</fullName>
    </submittedName>
</protein>
<accession>A0A8F2D9L6</accession>